<keyword evidence="3" id="KW-0051">Antiviral defense</keyword>
<sequence>MRFKLTLQIQPHVSGRELPINYQYELSAAIYRILAHSDENYSSWLHENGFVIGGKRFKLFTFSNLIIPQYGIDKQRQRLVIKSDIIEWFISFLPEKSTQQFIEGVFCQQSFHIADKISGVEFQVREVQVMPPLDYQKEMCFETLSPVCVSTRKEDGKTEYISPSDPSYVTGILTGLLARYEAYYGKEYDREVYCDFMVLDEPKSVLVKIKAETPQQTFVRGYRYKFKVKLPEPLMNIGYESGWGEKGAIGFGMIGVYI</sequence>
<evidence type="ECO:0000256" key="3">
    <source>
        <dbReference type="ARBA" id="ARBA00023118"/>
    </source>
</evidence>
<dbReference type="GO" id="GO:0016788">
    <property type="term" value="F:hydrolase activity, acting on ester bonds"/>
    <property type="evidence" value="ECO:0007669"/>
    <property type="project" value="InterPro"/>
</dbReference>
<keyword evidence="2" id="KW-0694">RNA-binding</keyword>
<dbReference type="GO" id="GO:0051607">
    <property type="term" value="P:defense response to virus"/>
    <property type="evidence" value="ECO:0007669"/>
    <property type="project" value="UniProtKB-KW"/>
</dbReference>
<proteinExistence type="inferred from homology"/>
<dbReference type="PANTHER" id="PTHR36984">
    <property type="entry name" value="CRISPR-ASSOCIATED ENDORIBONUCLEASE CAS6 1"/>
    <property type="match status" value="1"/>
</dbReference>
<dbReference type="HOGENOM" id="CLU_089858_0_0_10"/>
<organism evidence="8 9">
    <name type="scientific">Parabacteroides gordonii MS-1 = DSM 23371</name>
    <dbReference type="NCBI Taxonomy" id="1203610"/>
    <lineage>
        <taxon>Bacteria</taxon>
        <taxon>Pseudomonadati</taxon>
        <taxon>Bacteroidota</taxon>
        <taxon>Bacteroidia</taxon>
        <taxon>Bacteroidales</taxon>
        <taxon>Tannerellaceae</taxon>
        <taxon>Parabacteroides</taxon>
    </lineage>
</organism>
<dbReference type="InterPro" id="IPR010156">
    <property type="entry name" value="CRISPR-assoc_prot_Cas6"/>
</dbReference>
<dbReference type="GO" id="GO:0003723">
    <property type="term" value="F:RNA binding"/>
    <property type="evidence" value="ECO:0007669"/>
    <property type="project" value="UniProtKB-KW"/>
</dbReference>
<comment type="function">
    <text evidence="4">CRISPR (clustered regularly interspaced short palindromic repeat), is an adaptive immune system that provides protection against mobile genetic elements (viruses, transposable elements and conjugative plasmids). CRISPR clusters contain sequences complementary to antecedent mobile elements and target invading nucleic acids. CRISPR clusters are transcribed and processed into CRISPR RNA (crRNA).</text>
</comment>
<dbReference type="STRING" id="1203610.HMPREF1536_00629"/>
<accession>A0A0F5JPE4</accession>
<feature type="site" description="Transition state stabilizer" evidence="5">
    <location>
        <position position="58"/>
    </location>
</feature>
<feature type="active site" description="Proton acceptor" evidence="6">
    <location>
        <position position="31"/>
    </location>
</feature>
<dbReference type="InterPro" id="IPR049435">
    <property type="entry name" value="Cas_Cas6_C"/>
</dbReference>
<dbReference type="EMBL" id="AQHW01000003">
    <property type="protein sequence ID" value="KKB59648.1"/>
    <property type="molecule type" value="Genomic_DNA"/>
</dbReference>
<evidence type="ECO:0000259" key="7">
    <source>
        <dbReference type="Pfam" id="PF01881"/>
    </source>
</evidence>
<dbReference type="Proteomes" id="UP000033035">
    <property type="component" value="Unassembled WGS sequence"/>
</dbReference>
<keyword evidence="9" id="KW-1185">Reference proteome</keyword>
<dbReference type="Pfam" id="PF21350">
    <property type="entry name" value="Cas6_I-A"/>
    <property type="match status" value="1"/>
</dbReference>
<dbReference type="Gene3D" id="3.30.70.1890">
    <property type="match status" value="1"/>
</dbReference>
<evidence type="ECO:0000313" key="9">
    <source>
        <dbReference type="Proteomes" id="UP000033035"/>
    </source>
</evidence>
<dbReference type="Gene3D" id="3.30.70.1900">
    <property type="match status" value="1"/>
</dbReference>
<protein>
    <recommendedName>
        <fullName evidence="4">CRISPR-associated endoribonuclease</fullName>
    </recommendedName>
</protein>
<dbReference type="RefSeq" id="WP_028727918.1">
    <property type="nucleotide sequence ID" value="NZ_AUAE01000019.1"/>
</dbReference>
<feature type="domain" description="CRISPR associated protein Cas6 C-terminal" evidence="7">
    <location>
        <begin position="136"/>
        <end position="254"/>
    </location>
</feature>
<dbReference type="PATRIC" id="fig|1203610.3.peg.649"/>
<feature type="active site" description="Proton donor" evidence="6">
    <location>
        <position position="46"/>
    </location>
</feature>
<comment type="similarity">
    <text evidence="1 4">Belongs to the CRISPR-associated protein Cas6/Cse3/CasE family.</text>
</comment>
<name>A0A0F5JPE4_9BACT</name>
<evidence type="ECO:0000256" key="4">
    <source>
        <dbReference type="PIRNR" id="PIRNR005054"/>
    </source>
</evidence>
<reference evidence="8 9" key="1">
    <citation type="submission" date="2013-04" db="EMBL/GenBank/DDBJ databases">
        <title>The Genome Sequence of Parabacteroides gordonii DSM 23371.</title>
        <authorList>
            <consortium name="The Broad Institute Genomics Platform"/>
            <person name="Earl A."/>
            <person name="Ward D."/>
            <person name="Feldgarden M."/>
            <person name="Gevers D."/>
            <person name="Martens E."/>
            <person name="Sakamoto M."/>
            <person name="Benno Y."/>
            <person name="Suzuki N."/>
            <person name="Matsunaga N."/>
            <person name="Koshihara K."/>
            <person name="Seki M."/>
            <person name="Komiya H."/>
            <person name="Walker B."/>
            <person name="Young S."/>
            <person name="Zeng Q."/>
            <person name="Gargeya S."/>
            <person name="Fitzgerald M."/>
            <person name="Haas B."/>
            <person name="Abouelleil A."/>
            <person name="Allen A.W."/>
            <person name="Alvarado L."/>
            <person name="Arachchi H.M."/>
            <person name="Berlin A.M."/>
            <person name="Chapman S.B."/>
            <person name="Gainer-Dewar J."/>
            <person name="Goldberg J."/>
            <person name="Griggs A."/>
            <person name="Gujja S."/>
            <person name="Hansen M."/>
            <person name="Howarth C."/>
            <person name="Imamovic A."/>
            <person name="Ireland A."/>
            <person name="Larimer J."/>
            <person name="McCowan C."/>
            <person name="Murphy C."/>
            <person name="Pearson M."/>
            <person name="Poon T.W."/>
            <person name="Priest M."/>
            <person name="Roberts A."/>
            <person name="Saif S."/>
            <person name="Shea T."/>
            <person name="Sisk P."/>
            <person name="Sykes S."/>
            <person name="Wortman J."/>
            <person name="Nusbaum C."/>
            <person name="Birren B."/>
        </authorList>
    </citation>
    <scope>NUCLEOTIDE SEQUENCE [LARGE SCALE GENOMIC DNA]</scope>
    <source>
        <strain evidence="8 9">MS-1</strain>
    </source>
</reference>
<dbReference type="AlphaFoldDB" id="A0A0F5JPE4"/>
<dbReference type="InterPro" id="IPR045747">
    <property type="entry name" value="CRISPR-assoc_prot_Cas6_N_sf"/>
</dbReference>
<dbReference type="NCBIfam" id="TIGR01877">
    <property type="entry name" value="cas_cas6"/>
    <property type="match status" value="1"/>
</dbReference>
<evidence type="ECO:0000256" key="6">
    <source>
        <dbReference type="PIRSR" id="PIRSR005054-50"/>
    </source>
</evidence>
<gene>
    <name evidence="8" type="ORF">HMPREF1536_00629</name>
</gene>
<dbReference type="PIRSF" id="PIRSF005054">
    <property type="entry name" value="PF1131"/>
    <property type="match status" value="1"/>
</dbReference>
<comment type="caution">
    <text evidence="8">The sequence shown here is derived from an EMBL/GenBank/DDBJ whole genome shotgun (WGS) entry which is preliminary data.</text>
</comment>
<dbReference type="Pfam" id="PF01881">
    <property type="entry name" value="Cas_Cas6_C"/>
    <property type="match status" value="1"/>
</dbReference>
<dbReference type="CDD" id="cd21140">
    <property type="entry name" value="Cas6_I-like"/>
    <property type="match status" value="1"/>
</dbReference>
<evidence type="ECO:0000256" key="2">
    <source>
        <dbReference type="ARBA" id="ARBA00022884"/>
    </source>
</evidence>
<evidence type="ECO:0000313" key="8">
    <source>
        <dbReference type="EMBL" id="KKB59648.1"/>
    </source>
</evidence>
<dbReference type="PANTHER" id="PTHR36984:SF1">
    <property type="entry name" value="CRISPR-ASSOCIATED ENDORIBONUCLEASE CAS6 1"/>
    <property type="match status" value="1"/>
</dbReference>
<evidence type="ECO:0000256" key="1">
    <source>
        <dbReference type="ARBA" id="ARBA00005937"/>
    </source>
</evidence>
<evidence type="ECO:0000256" key="5">
    <source>
        <dbReference type="PIRSR" id="PIRSR005054-1"/>
    </source>
</evidence>